<feature type="compositionally biased region" description="Polar residues" evidence="2">
    <location>
        <begin position="1"/>
        <end position="12"/>
    </location>
</feature>
<protein>
    <recommendedName>
        <fullName evidence="6">Tat pathway signal sequence protein</fullName>
    </recommendedName>
</protein>
<feature type="region of interest" description="Disordered" evidence="2">
    <location>
        <begin position="1"/>
        <end position="24"/>
    </location>
</feature>
<keyword evidence="3" id="KW-0472">Membrane</keyword>
<sequence length="253" mass="29456">MQKTSYTHLSNTEEGESQDFDDYPEISPNDQARISIRHAVIYLLLGLSDILFFSLWLISIRKTNQAAASCARPQLIYSPATEALRYEKKRLWRDIDGPNPFSGSPRPELDKAWHDILDPITIKVTADELFQFAEGDSSIALKDGSGYIAEMGVYHELHCVKRIRRYIHLEHYYPNMTAEDRIVEDKHIDHCLEYWREAAMCRGDVTLGTYFWREDGFPTSQVYTDNECIDWRALDTWARKRMVDMTDYSILEG</sequence>
<dbReference type="AlphaFoldDB" id="A0A9P4JZU4"/>
<dbReference type="PANTHER" id="PTHR33365">
    <property type="entry name" value="YALI0B05434P"/>
    <property type="match status" value="1"/>
</dbReference>
<keyword evidence="5" id="KW-1185">Reference proteome</keyword>
<evidence type="ECO:0000256" key="2">
    <source>
        <dbReference type="SAM" id="MobiDB-lite"/>
    </source>
</evidence>
<comment type="similarity">
    <text evidence="1">Belongs to the ustYa family.</text>
</comment>
<comment type="caution">
    <text evidence="4">The sequence shown here is derived from an EMBL/GenBank/DDBJ whole genome shotgun (WGS) entry which is preliminary data.</text>
</comment>
<keyword evidence="3" id="KW-0812">Transmembrane</keyword>
<feature type="transmembrane region" description="Helical" evidence="3">
    <location>
        <begin position="39"/>
        <end position="58"/>
    </location>
</feature>
<proteinExistence type="inferred from homology"/>
<evidence type="ECO:0000256" key="3">
    <source>
        <dbReference type="SAM" id="Phobius"/>
    </source>
</evidence>
<dbReference type="PANTHER" id="PTHR33365:SF7">
    <property type="entry name" value="TAT PATHWAY SIGNAL SEQUENCE"/>
    <property type="match status" value="1"/>
</dbReference>
<dbReference type="Pfam" id="PF11807">
    <property type="entry name" value="UstYa"/>
    <property type="match status" value="1"/>
</dbReference>
<evidence type="ECO:0000313" key="5">
    <source>
        <dbReference type="Proteomes" id="UP000800093"/>
    </source>
</evidence>
<keyword evidence="3" id="KW-1133">Transmembrane helix</keyword>
<evidence type="ECO:0008006" key="6">
    <source>
        <dbReference type="Google" id="ProtNLM"/>
    </source>
</evidence>
<dbReference type="OrthoDB" id="3687641at2759"/>
<dbReference type="InterPro" id="IPR021765">
    <property type="entry name" value="UstYa-like"/>
</dbReference>
<evidence type="ECO:0000256" key="1">
    <source>
        <dbReference type="ARBA" id="ARBA00035112"/>
    </source>
</evidence>
<evidence type="ECO:0000313" key="4">
    <source>
        <dbReference type="EMBL" id="KAF2260274.1"/>
    </source>
</evidence>
<name>A0A9P4JZU4_9PLEO</name>
<reference evidence="5" key="1">
    <citation type="journal article" date="2020" name="Stud. Mycol.">
        <title>101 Dothideomycetes genomes: A test case for predicting lifestyles and emergence of pathogens.</title>
        <authorList>
            <person name="Haridas S."/>
            <person name="Albert R."/>
            <person name="Binder M."/>
            <person name="Bloem J."/>
            <person name="LaButti K."/>
            <person name="Salamov A."/>
            <person name="Andreopoulos B."/>
            <person name="Baker S."/>
            <person name="Barry K."/>
            <person name="Bills G."/>
            <person name="Bluhm B."/>
            <person name="Cannon C."/>
            <person name="Castanera R."/>
            <person name="Culley D."/>
            <person name="Daum C."/>
            <person name="Ezra D."/>
            <person name="Gonzalez J."/>
            <person name="Henrissat B."/>
            <person name="Kuo A."/>
            <person name="Liang C."/>
            <person name="Lipzen A."/>
            <person name="Lutzoni F."/>
            <person name="Magnuson J."/>
            <person name="Mondo S."/>
            <person name="Nolan M."/>
            <person name="Ohm R."/>
            <person name="Pangilinan J."/>
            <person name="Park H.-J."/>
            <person name="Ramirez L."/>
            <person name="Alfaro M."/>
            <person name="Sun H."/>
            <person name="Tritt A."/>
            <person name="Yoshinaga Y."/>
            <person name="Zwiers L.-H."/>
            <person name="Turgeon B."/>
            <person name="Goodwin S."/>
            <person name="Spatafora J."/>
            <person name="Crous P."/>
            <person name="Grigoriev I."/>
        </authorList>
    </citation>
    <scope>NUCLEOTIDE SEQUENCE [LARGE SCALE GENOMIC DNA]</scope>
    <source>
        <strain evidence="5">CBS 304.66</strain>
    </source>
</reference>
<accession>A0A9P4JZU4</accession>
<gene>
    <name evidence="4" type="ORF">CC78DRAFT_501936</name>
</gene>
<organism evidence="4 5">
    <name type="scientific">Lojkania enalia</name>
    <dbReference type="NCBI Taxonomy" id="147567"/>
    <lineage>
        <taxon>Eukaryota</taxon>
        <taxon>Fungi</taxon>
        <taxon>Dikarya</taxon>
        <taxon>Ascomycota</taxon>
        <taxon>Pezizomycotina</taxon>
        <taxon>Dothideomycetes</taxon>
        <taxon>Pleosporomycetidae</taxon>
        <taxon>Pleosporales</taxon>
        <taxon>Pleosporales incertae sedis</taxon>
        <taxon>Lojkania</taxon>
    </lineage>
</organism>
<dbReference type="EMBL" id="ML986686">
    <property type="protein sequence ID" value="KAF2260274.1"/>
    <property type="molecule type" value="Genomic_DNA"/>
</dbReference>
<dbReference type="Proteomes" id="UP000800093">
    <property type="component" value="Unassembled WGS sequence"/>
</dbReference>
<feature type="compositionally biased region" description="Acidic residues" evidence="2">
    <location>
        <begin position="13"/>
        <end position="24"/>
    </location>
</feature>
<dbReference type="GO" id="GO:0043386">
    <property type="term" value="P:mycotoxin biosynthetic process"/>
    <property type="evidence" value="ECO:0007669"/>
    <property type="project" value="InterPro"/>
</dbReference>